<feature type="transmembrane region" description="Helical" evidence="5">
    <location>
        <begin position="390"/>
        <end position="418"/>
    </location>
</feature>
<feature type="transmembrane region" description="Helical" evidence="5">
    <location>
        <begin position="134"/>
        <end position="153"/>
    </location>
</feature>
<reference evidence="7" key="1">
    <citation type="submission" date="2023-07" db="EMBL/GenBank/DDBJ databases">
        <title>Sequencing the genomes of 1000 actinobacteria strains.</title>
        <authorList>
            <person name="Klenk H.-P."/>
        </authorList>
    </citation>
    <scope>NUCLEOTIDE SEQUENCE</scope>
    <source>
        <strain evidence="7">DSM 45977</strain>
    </source>
</reference>
<feature type="transmembrane region" description="Helical" evidence="5">
    <location>
        <begin position="60"/>
        <end position="82"/>
    </location>
</feature>
<dbReference type="InterPro" id="IPR001902">
    <property type="entry name" value="SLC26A/SulP_fam"/>
</dbReference>
<keyword evidence="2 5" id="KW-0812">Transmembrane</keyword>
<evidence type="ECO:0000256" key="5">
    <source>
        <dbReference type="SAM" id="Phobius"/>
    </source>
</evidence>
<evidence type="ECO:0000256" key="4">
    <source>
        <dbReference type="ARBA" id="ARBA00023136"/>
    </source>
</evidence>
<dbReference type="RefSeq" id="WP_310275503.1">
    <property type="nucleotide sequence ID" value="NZ_JAVDXW010000001.1"/>
</dbReference>
<feature type="transmembrane region" description="Helical" evidence="5">
    <location>
        <begin position="259"/>
        <end position="280"/>
    </location>
</feature>
<keyword evidence="4 5" id="KW-0472">Membrane</keyword>
<keyword evidence="8" id="KW-1185">Reference proteome</keyword>
<dbReference type="Pfam" id="PF00916">
    <property type="entry name" value="Sulfate_transp"/>
    <property type="match status" value="1"/>
</dbReference>
<evidence type="ECO:0000256" key="3">
    <source>
        <dbReference type="ARBA" id="ARBA00022989"/>
    </source>
</evidence>
<evidence type="ECO:0000256" key="2">
    <source>
        <dbReference type="ARBA" id="ARBA00022692"/>
    </source>
</evidence>
<dbReference type="GO" id="GO:0055085">
    <property type="term" value="P:transmembrane transport"/>
    <property type="evidence" value="ECO:0007669"/>
    <property type="project" value="InterPro"/>
</dbReference>
<dbReference type="EMBL" id="JAVDXW010000001">
    <property type="protein sequence ID" value="MDR7303287.1"/>
    <property type="molecule type" value="Genomic_DNA"/>
</dbReference>
<gene>
    <name evidence="7" type="ORF">JOF55_003468</name>
</gene>
<dbReference type="GO" id="GO:0016020">
    <property type="term" value="C:membrane"/>
    <property type="evidence" value="ECO:0007669"/>
    <property type="project" value="UniProtKB-SubCell"/>
</dbReference>
<organism evidence="7 8">
    <name type="scientific">Haloactinomyces albus</name>
    <dbReference type="NCBI Taxonomy" id="1352928"/>
    <lineage>
        <taxon>Bacteria</taxon>
        <taxon>Bacillati</taxon>
        <taxon>Actinomycetota</taxon>
        <taxon>Actinomycetes</taxon>
        <taxon>Actinopolysporales</taxon>
        <taxon>Actinopolysporaceae</taxon>
        <taxon>Haloactinomyces</taxon>
    </lineage>
</organism>
<dbReference type="InterPro" id="IPR011547">
    <property type="entry name" value="SLC26A/SulP_dom"/>
</dbReference>
<keyword evidence="3 5" id="KW-1133">Transmembrane helix</keyword>
<comment type="subcellular location">
    <subcellularLocation>
        <location evidence="1">Membrane</location>
        <topology evidence="1">Multi-pass membrane protein</topology>
    </subcellularLocation>
</comment>
<feature type="transmembrane region" description="Helical" evidence="5">
    <location>
        <begin position="33"/>
        <end position="53"/>
    </location>
</feature>
<comment type="caution">
    <text evidence="7">The sequence shown here is derived from an EMBL/GenBank/DDBJ whole genome shotgun (WGS) entry which is preliminary data.</text>
</comment>
<feature type="transmembrane region" description="Helical" evidence="5">
    <location>
        <begin position="102"/>
        <end position="122"/>
    </location>
</feature>
<feature type="transmembrane region" description="Helical" evidence="5">
    <location>
        <begin position="340"/>
        <end position="369"/>
    </location>
</feature>
<feature type="domain" description="SLC26A/SulP transporter" evidence="6">
    <location>
        <begin position="29"/>
        <end position="396"/>
    </location>
</feature>
<evidence type="ECO:0000259" key="6">
    <source>
        <dbReference type="Pfam" id="PF00916"/>
    </source>
</evidence>
<dbReference type="AlphaFoldDB" id="A0AAE3ZE78"/>
<evidence type="ECO:0000256" key="1">
    <source>
        <dbReference type="ARBA" id="ARBA00004141"/>
    </source>
</evidence>
<name>A0AAE3ZE78_9ACTN</name>
<dbReference type="Proteomes" id="UP001180845">
    <property type="component" value="Unassembled WGS sequence"/>
</dbReference>
<dbReference type="PANTHER" id="PTHR11814">
    <property type="entry name" value="SULFATE TRANSPORTER"/>
    <property type="match status" value="1"/>
</dbReference>
<accession>A0AAE3ZE78</accession>
<feature type="transmembrane region" description="Helical" evidence="5">
    <location>
        <begin position="301"/>
        <end position="320"/>
    </location>
</feature>
<sequence length="513" mass="53620">MTTRLESPPAAEAHGRRPWFTRGFTKESLAADVAASFVVFLVALPLCIGIAVASGVPAELGIITGVVGGLVVGFLPGSTMQVSGPAAGLTVLVSSTVAEQGLAMLGVIVLGAGLLQMLLAMSRLGTWFRAISPSVVQGMLAGIGVVLLLGQIYPAGGFEQPMSTAGKIAGIPALATAMVSTPVGLSGLSITVFTLVVMGLWNRLPQRIRMVPAALVAVVAAGLVASVSGLPLSTIEIGALFEAIDVPSFGAFEGLADTAVLGAILTFALIASCESLFSAAGIDRMHDGAKTRYNKELMAQGAGNTVCGLLGALPLTAVIVRSSTNLRAGARTKLSRVLHGVWMLLFVVLLPGVLSYLPSAALAALLLHAGWKLIAVRHVAELVRTHRSEAFVLVLTAVLIVLTDLLVGTLTGIAVAIVKSAWEMSRLSIHSSHSEDHIQIEIGGNATFLRLPHLLDHLEQLPLTSRAHVDLSSVRHLDRACEQAVENWVAQRRRSACAVEVAMPAHPSWRLRQ</sequence>
<feature type="transmembrane region" description="Helical" evidence="5">
    <location>
        <begin position="213"/>
        <end position="239"/>
    </location>
</feature>
<evidence type="ECO:0000313" key="7">
    <source>
        <dbReference type="EMBL" id="MDR7303287.1"/>
    </source>
</evidence>
<proteinExistence type="predicted"/>
<protein>
    <submittedName>
        <fullName evidence="7">MFS superfamily sulfate permease-like transporter</fullName>
    </submittedName>
</protein>
<feature type="transmembrane region" description="Helical" evidence="5">
    <location>
        <begin position="173"/>
        <end position="201"/>
    </location>
</feature>
<evidence type="ECO:0000313" key="8">
    <source>
        <dbReference type="Proteomes" id="UP001180845"/>
    </source>
</evidence>